<dbReference type="InterPro" id="IPR019587">
    <property type="entry name" value="Polyketide_cyclase/dehydratase"/>
</dbReference>
<dbReference type="RefSeq" id="WP_087925098.1">
    <property type="nucleotide sequence ID" value="NZ_CP021744.1"/>
</dbReference>
<dbReference type="PANTHER" id="PTHR36166:SF1">
    <property type="entry name" value="SRPBCC DOMAIN-CONTAINING PROTEIN"/>
    <property type="match status" value="1"/>
</dbReference>
<proteinExistence type="predicted"/>
<gene>
    <name evidence="1" type="ORF">SMD11_0810</name>
</gene>
<dbReference type="InterPro" id="IPR023393">
    <property type="entry name" value="START-like_dom_sf"/>
</dbReference>
<accession>A0A1Z2KWS8</accession>
<reference evidence="1 2" key="1">
    <citation type="submission" date="2017-06" db="EMBL/GenBank/DDBJ databases">
        <title>Streptomyces albireticuli Genome sequencing and assembly.</title>
        <authorList>
            <person name="Wang Y."/>
            <person name="Du B."/>
            <person name="Ding Y."/>
            <person name="Liu H."/>
            <person name="Hou Q."/>
            <person name="Liu K."/>
            <person name="Yao L."/>
            <person name="Wang C."/>
        </authorList>
    </citation>
    <scope>NUCLEOTIDE SEQUENCE [LARGE SCALE GENOMIC DNA]</scope>
    <source>
        <strain evidence="1 2">MDJK11</strain>
    </source>
</reference>
<dbReference type="PANTHER" id="PTHR36166">
    <property type="entry name" value="CHROMOSOME 9, WHOLE GENOME SHOTGUN SEQUENCE"/>
    <property type="match status" value="1"/>
</dbReference>
<dbReference type="CDD" id="cd07822">
    <property type="entry name" value="SRPBCC_4"/>
    <property type="match status" value="1"/>
</dbReference>
<sequence>MREISEETEIRAEPMEVWSVLTDLRRYPEWNPFIREAGGRVAAGRTLTLRAFPARGRPMIFRPRVLTAEPGRELRWLGRLPVPGLFEGEHRFLLTPVAGGTRLVQSEVFRGLLVPLLERRIRDTRTDFRSLNAALKARAERRPPV</sequence>
<dbReference type="Gene3D" id="3.30.530.20">
    <property type="match status" value="1"/>
</dbReference>
<protein>
    <recommendedName>
        <fullName evidence="3">Polyketide cyclase</fullName>
    </recommendedName>
</protein>
<dbReference type="EMBL" id="CP021744">
    <property type="protein sequence ID" value="ARZ66476.1"/>
    <property type="molecule type" value="Genomic_DNA"/>
</dbReference>
<evidence type="ECO:0008006" key="3">
    <source>
        <dbReference type="Google" id="ProtNLM"/>
    </source>
</evidence>
<dbReference type="AlphaFoldDB" id="A0A1Z2KWS8"/>
<organism evidence="1 2">
    <name type="scientific">Streptomyces albireticuli</name>
    <dbReference type="NCBI Taxonomy" id="1940"/>
    <lineage>
        <taxon>Bacteria</taxon>
        <taxon>Bacillati</taxon>
        <taxon>Actinomycetota</taxon>
        <taxon>Actinomycetes</taxon>
        <taxon>Kitasatosporales</taxon>
        <taxon>Streptomycetaceae</taxon>
        <taxon>Streptomyces</taxon>
    </lineage>
</organism>
<dbReference type="Proteomes" id="UP000195755">
    <property type="component" value="Chromosome"/>
</dbReference>
<dbReference type="SUPFAM" id="SSF55961">
    <property type="entry name" value="Bet v1-like"/>
    <property type="match status" value="1"/>
</dbReference>
<dbReference type="Pfam" id="PF10604">
    <property type="entry name" value="Polyketide_cyc2"/>
    <property type="match status" value="1"/>
</dbReference>
<name>A0A1Z2KWS8_9ACTN</name>
<dbReference type="KEGG" id="salj:SMD11_0810"/>
<dbReference type="OrthoDB" id="9810827at2"/>
<evidence type="ECO:0000313" key="2">
    <source>
        <dbReference type="Proteomes" id="UP000195755"/>
    </source>
</evidence>
<evidence type="ECO:0000313" key="1">
    <source>
        <dbReference type="EMBL" id="ARZ66476.1"/>
    </source>
</evidence>